<comment type="caution">
    <text evidence="1">The sequence shown here is derived from an EMBL/GenBank/DDBJ whole genome shotgun (WGS) entry which is preliminary data.</text>
</comment>
<gene>
    <name evidence="1" type="ORF">EYF80_004788</name>
</gene>
<name>A0A4Z2J5F3_9TELE</name>
<reference evidence="1 2" key="1">
    <citation type="submission" date="2019-03" db="EMBL/GenBank/DDBJ databases">
        <title>First draft genome of Liparis tanakae, snailfish: a comprehensive survey of snailfish specific genes.</title>
        <authorList>
            <person name="Kim W."/>
            <person name="Song I."/>
            <person name="Jeong J.-H."/>
            <person name="Kim D."/>
            <person name="Kim S."/>
            <person name="Ryu S."/>
            <person name="Song J.Y."/>
            <person name="Lee S.K."/>
        </authorList>
    </citation>
    <scope>NUCLEOTIDE SEQUENCE [LARGE SCALE GENOMIC DNA]</scope>
    <source>
        <tissue evidence="1">Muscle</tissue>
    </source>
</reference>
<organism evidence="1 2">
    <name type="scientific">Liparis tanakae</name>
    <name type="common">Tanaka's snailfish</name>
    <dbReference type="NCBI Taxonomy" id="230148"/>
    <lineage>
        <taxon>Eukaryota</taxon>
        <taxon>Metazoa</taxon>
        <taxon>Chordata</taxon>
        <taxon>Craniata</taxon>
        <taxon>Vertebrata</taxon>
        <taxon>Euteleostomi</taxon>
        <taxon>Actinopterygii</taxon>
        <taxon>Neopterygii</taxon>
        <taxon>Teleostei</taxon>
        <taxon>Neoteleostei</taxon>
        <taxon>Acanthomorphata</taxon>
        <taxon>Eupercaria</taxon>
        <taxon>Perciformes</taxon>
        <taxon>Cottioidei</taxon>
        <taxon>Cottales</taxon>
        <taxon>Liparidae</taxon>
        <taxon>Liparis</taxon>
    </lineage>
</organism>
<evidence type="ECO:0000313" key="2">
    <source>
        <dbReference type="Proteomes" id="UP000314294"/>
    </source>
</evidence>
<keyword evidence="2" id="KW-1185">Reference proteome</keyword>
<dbReference type="Proteomes" id="UP000314294">
    <property type="component" value="Unassembled WGS sequence"/>
</dbReference>
<protein>
    <submittedName>
        <fullName evidence="1">Uncharacterized protein</fullName>
    </submittedName>
</protein>
<dbReference type="EMBL" id="SRLO01000024">
    <property type="protein sequence ID" value="TNN84743.1"/>
    <property type="molecule type" value="Genomic_DNA"/>
</dbReference>
<proteinExistence type="predicted"/>
<sequence>MKLGVFGSREKPPEFTPGWLLGEAMGLADKRGNPFCPFQTLTRGLVRGCRGNPKGRRSYASLRRRLLPFLRVFLYIVSPTGHGALSLSHAEDGSESRRPLGFLVVICLSFPVRFLSPTSSRSLVPVAAASPITFIRWRPSRGRSGPASSHKGEACVPFGVKGDLGIGTEMR</sequence>
<dbReference type="AlphaFoldDB" id="A0A4Z2J5F3"/>
<accession>A0A4Z2J5F3</accession>
<evidence type="ECO:0000313" key="1">
    <source>
        <dbReference type="EMBL" id="TNN84743.1"/>
    </source>
</evidence>